<evidence type="ECO:0000256" key="2">
    <source>
        <dbReference type="ARBA" id="ARBA00022490"/>
    </source>
</evidence>
<organism evidence="5 6">
    <name type="scientific">Strigamia maritima</name>
    <name type="common">European centipede</name>
    <name type="synonym">Geophilus maritimus</name>
    <dbReference type="NCBI Taxonomy" id="126957"/>
    <lineage>
        <taxon>Eukaryota</taxon>
        <taxon>Metazoa</taxon>
        <taxon>Ecdysozoa</taxon>
        <taxon>Arthropoda</taxon>
        <taxon>Myriapoda</taxon>
        <taxon>Chilopoda</taxon>
        <taxon>Pleurostigmophora</taxon>
        <taxon>Geophilomorpha</taxon>
        <taxon>Linotaeniidae</taxon>
        <taxon>Strigamia</taxon>
    </lineage>
</organism>
<dbReference type="GO" id="GO:0007051">
    <property type="term" value="P:spindle organization"/>
    <property type="evidence" value="ECO:0007669"/>
    <property type="project" value="TreeGrafter"/>
</dbReference>
<dbReference type="EMBL" id="JH432201">
    <property type="status" value="NOT_ANNOTATED_CDS"/>
    <property type="molecule type" value="Genomic_DNA"/>
</dbReference>
<keyword evidence="6" id="KW-1185">Reference proteome</keyword>
<dbReference type="EnsemblMetazoa" id="SMAR014538-RA">
    <property type="protein sequence ID" value="SMAR014538-PA"/>
    <property type="gene ID" value="SMAR014538"/>
</dbReference>
<comment type="subcellular location">
    <subcellularLocation>
        <location evidence="1">Cytoplasm</location>
    </subcellularLocation>
</comment>
<dbReference type="GO" id="GO:0005516">
    <property type="term" value="F:calmodulin binding"/>
    <property type="evidence" value="ECO:0007669"/>
    <property type="project" value="UniProtKB-KW"/>
</dbReference>
<evidence type="ECO:0000256" key="3">
    <source>
        <dbReference type="ARBA" id="ARBA00022737"/>
    </source>
</evidence>
<dbReference type="PhylomeDB" id="T1JL08"/>
<dbReference type="PANTHER" id="PTHR22706">
    <property type="entry name" value="ASSEMBLY FACTOR FOR SPINDLE MICROTUBULES"/>
    <property type="match status" value="1"/>
</dbReference>
<keyword evidence="4" id="KW-0112">Calmodulin-binding</keyword>
<dbReference type="SUPFAM" id="SSF52540">
    <property type="entry name" value="P-loop containing nucleoside triphosphate hydrolases"/>
    <property type="match status" value="1"/>
</dbReference>
<dbReference type="PANTHER" id="PTHR22706:SF1">
    <property type="entry name" value="ASSEMBLY FACTOR FOR SPINDLE MICROTUBULES"/>
    <property type="match status" value="1"/>
</dbReference>
<reference evidence="5" key="2">
    <citation type="submission" date="2015-02" db="UniProtKB">
        <authorList>
            <consortium name="EnsemblMetazoa"/>
        </authorList>
    </citation>
    <scope>IDENTIFICATION</scope>
</reference>
<sequence length="304" mass="36813">MQIFSMAQHIIRLERESKNIKLWIHERHLIAEKWRQLEFNAAVKIQSWFRGTRLRCYIKMLNKQIIIIQKSWRGVLGRKKYLMHLRVAFLAHYKMLGTLPNWVPNFVLEKALVQQSEFQYYNKKVILLQKVFRGWFVRSHIFDFYVWKNYFVIIGQKNEALRKKVDAYWSGDQNPQVVENQRLLKILKYENKKKHYLLSTDAQPGIYQQEKHPEFAKIENWIKRMKPAVKGERIDRNKRFPLLSKMPTGHKNRPKGPFKNAQQIYAIKNRPRVPLRMEDDVEGAKRYVEREKMHEEGLWIHEKS</sequence>
<evidence type="ECO:0000313" key="5">
    <source>
        <dbReference type="EnsemblMetazoa" id="SMAR014538-PA"/>
    </source>
</evidence>
<reference evidence="6" key="1">
    <citation type="submission" date="2011-05" db="EMBL/GenBank/DDBJ databases">
        <authorList>
            <person name="Richards S.R."/>
            <person name="Qu J."/>
            <person name="Jiang H."/>
            <person name="Jhangiani S.N."/>
            <person name="Agravi P."/>
            <person name="Goodspeed R."/>
            <person name="Gross S."/>
            <person name="Mandapat C."/>
            <person name="Jackson L."/>
            <person name="Mathew T."/>
            <person name="Pu L."/>
            <person name="Thornton R."/>
            <person name="Saada N."/>
            <person name="Wilczek-Boney K.B."/>
            <person name="Lee S."/>
            <person name="Kovar C."/>
            <person name="Wu Y."/>
            <person name="Scherer S.E."/>
            <person name="Worley K.C."/>
            <person name="Muzny D.M."/>
            <person name="Gibbs R."/>
        </authorList>
    </citation>
    <scope>NUCLEOTIDE SEQUENCE</scope>
    <source>
        <strain evidence="6">Brora</strain>
    </source>
</reference>
<evidence type="ECO:0000256" key="1">
    <source>
        <dbReference type="ARBA" id="ARBA00004496"/>
    </source>
</evidence>
<evidence type="ECO:0000313" key="6">
    <source>
        <dbReference type="Proteomes" id="UP000014500"/>
    </source>
</evidence>
<protein>
    <recommendedName>
        <fullName evidence="7">Spermatogenesis-associated protein 17</fullName>
    </recommendedName>
</protein>
<dbReference type="Proteomes" id="UP000014500">
    <property type="component" value="Unassembled WGS sequence"/>
</dbReference>
<dbReference type="AlphaFoldDB" id="T1JL08"/>
<accession>T1JL08</accession>
<proteinExistence type="predicted"/>
<dbReference type="Pfam" id="PF00612">
    <property type="entry name" value="IQ"/>
    <property type="match status" value="3"/>
</dbReference>
<dbReference type="SMART" id="SM00015">
    <property type="entry name" value="IQ"/>
    <property type="match status" value="3"/>
</dbReference>
<keyword evidence="2" id="KW-0963">Cytoplasm</keyword>
<dbReference type="InterPro" id="IPR051185">
    <property type="entry name" value="ASPM"/>
</dbReference>
<dbReference type="PROSITE" id="PS50096">
    <property type="entry name" value="IQ"/>
    <property type="match status" value="2"/>
</dbReference>
<evidence type="ECO:0000256" key="4">
    <source>
        <dbReference type="ARBA" id="ARBA00022860"/>
    </source>
</evidence>
<dbReference type="InterPro" id="IPR027417">
    <property type="entry name" value="P-loop_NTPase"/>
</dbReference>
<dbReference type="GO" id="GO:0005737">
    <property type="term" value="C:cytoplasm"/>
    <property type="evidence" value="ECO:0007669"/>
    <property type="project" value="UniProtKB-SubCell"/>
</dbReference>
<keyword evidence="3" id="KW-0677">Repeat</keyword>
<dbReference type="eggNOG" id="ENOG502QS0S">
    <property type="taxonomic scope" value="Eukaryota"/>
</dbReference>
<dbReference type="Gene3D" id="1.20.5.190">
    <property type="match status" value="1"/>
</dbReference>
<evidence type="ECO:0008006" key="7">
    <source>
        <dbReference type="Google" id="ProtNLM"/>
    </source>
</evidence>
<dbReference type="GO" id="GO:0000922">
    <property type="term" value="C:spindle pole"/>
    <property type="evidence" value="ECO:0007669"/>
    <property type="project" value="TreeGrafter"/>
</dbReference>
<dbReference type="STRING" id="126957.T1JL08"/>
<dbReference type="GO" id="GO:0000278">
    <property type="term" value="P:mitotic cell cycle"/>
    <property type="evidence" value="ECO:0007669"/>
    <property type="project" value="TreeGrafter"/>
</dbReference>
<dbReference type="InterPro" id="IPR000048">
    <property type="entry name" value="IQ_motif_EF-hand-BS"/>
</dbReference>
<dbReference type="GO" id="GO:0051295">
    <property type="term" value="P:establishment of meiotic spindle localization"/>
    <property type="evidence" value="ECO:0007669"/>
    <property type="project" value="TreeGrafter"/>
</dbReference>
<dbReference type="HOGENOM" id="CLU_916227_0_0_1"/>
<name>T1JL08_STRMM</name>